<dbReference type="GO" id="GO:0019346">
    <property type="term" value="P:transsulfuration"/>
    <property type="evidence" value="ECO:0007669"/>
    <property type="project" value="InterPro"/>
</dbReference>
<dbReference type="FunFam" id="3.90.1150.10:FF:000033">
    <property type="entry name" value="Cystathionine gamma-synthase"/>
    <property type="match status" value="1"/>
</dbReference>
<evidence type="ECO:0000256" key="3">
    <source>
        <dbReference type="PIRSR" id="PIRSR001434-2"/>
    </source>
</evidence>
<dbReference type="EMBL" id="JAACAK010000120">
    <property type="protein sequence ID" value="NIR76290.1"/>
    <property type="molecule type" value="Genomic_DNA"/>
</dbReference>
<reference evidence="5 6" key="1">
    <citation type="submission" date="2020-01" db="EMBL/GenBank/DDBJ databases">
        <title>Genomes assembled from Gulf of Kutch pelagic sediment metagenomes.</title>
        <authorList>
            <person name="Chandrashekar M."/>
            <person name="Mahajan M.S."/>
            <person name="Dave K.J."/>
            <person name="Vatsa P."/>
            <person name="Nathani N.M."/>
        </authorList>
    </citation>
    <scope>NUCLEOTIDE SEQUENCE [LARGE SCALE GENOMIC DNA]</scope>
    <source>
        <strain evidence="5">KS3-K002</strain>
    </source>
</reference>
<comment type="similarity">
    <text evidence="4">Belongs to the trans-sulfuration enzymes family.</text>
</comment>
<dbReference type="PROSITE" id="PS00868">
    <property type="entry name" value="CYS_MET_METAB_PP"/>
    <property type="match status" value="1"/>
</dbReference>
<dbReference type="GO" id="GO:0016846">
    <property type="term" value="F:carbon-sulfur lyase activity"/>
    <property type="evidence" value="ECO:0007669"/>
    <property type="project" value="TreeGrafter"/>
</dbReference>
<dbReference type="Gene3D" id="3.90.1150.10">
    <property type="entry name" value="Aspartate Aminotransferase, domain 1"/>
    <property type="match status" value="1"/>
</dbReference>
<dbReference type="AlphaFoldDB" id="A0AAE5CCY6"/>
<dbReference type="InterPro" id="IPR015424">
    <property type="entry name" value="PyrdxlP-dep_Trfase"/>
</dbReference>
<dbReference type="GO" id="GO:0005737">
    <property type="term" value="C:cytoplasm"/>
    <property type="evidence" value="ECO:0007669"/>
    <property type="project" value="TreeGrafter"/>
</dbReference>
<evidence type="ECO:0000313" key="6">
    <source>
        <dbReference type="Proteomes" id="UP000702544"/>
    </source>
</evidence>
<dbReference type="InterPro" id="IPR015422">
    <property type="entry name" value="PyrdxlP-dep_Trfase_small"/>
</dbReference>
<dbReference type="FunFam" id="3.40.640.10:FF:000046">
    <property type="entry name" value="Cystathionine gamma-lyase"/>
    <property type="match status" value="1"/>
</dbReference>
<dbReference type="PIRSF" id="PIRSF001434">
    <property type="entry name" value="CGS"/>
    <property type="match status" value="1"/>
</dbReference>
<dbReference type="GO" id="GO:0030170">
    <property type="term" value="F:pyridoxal phosphate binding"/>
    <property type="evidence" value="ECO:0007669"/>
    <property type="project" value="InterPro"/>
</dbReference>
<protein>
    <submittedName>
        <fullName evidence="5">Aminotransferase class I/II-fold pyridoxal phosphate-dependent enzyme</fullName>
    </submittedName>
</protein>
<evidence type="ECO:0000256" key="1">
    <source>
        <dbReference type="ARBA" id="ARBA00001933"/>
    </source>
</evidence>
<dbReference type="Proteomes" id="UP000702544">
    <property type="component" value="Unassembled WGS sequence"/>
</dbReference>
<evidence type="ECO:0000256" key="2">
    <source>
        <dbReference type="ARBA" id="ARBA00022898"/>
    </source>
</evidence>
<keyword evidence="5" id="KW-0032">Aminotransferase</keyword>
<gene>
    <name evidence="5" type="ORF">GWO12_14445</name>
</gene>
<name>A0AAE5CCY6_9BACT</name>
<keyword evidence="5" id="KW-0808">Transferase</keyword>
<dbReference type="InterPro" id="IPR054542">
    <property type="entry name" value="Cys_met_metab_PP"/>
</dbReference>
<dbReference type="SUPFAM" id="SSF53383">
    <property type="entry name" value="PLP-dependent transferases"/>
    <property type="match status" value="1"/>
</dbReference>
<accession>A0AAE5CCY6</accession>
<dbReference type="Pfam" id="PF01053">
    <property type="entry name" value="Cys_Met_Meta_PP"/>
    <property type="match status" value="1"/>
</dbReference>
<dbReference type="InterPro" id="IPR015421">
    <property type="entry name" value="PyrdxlP-dep_Trfase_major"/>
</dbReference>
<comment type="caution">
    <text evidence="5">The sequence shown here is derived from an EMBL/GenBank/DDBJ whole genome shotgun (WGS) entry which is preliminary data.</text>
</comment>
<proteinExistence type="inferred from homology"/>
<organism evidence="5 6">
    <name type="scientific">Candidatus Kutchimonas denitrificans</name>
    <dbReference type="NCBI Taxonomy" id="3056748"/>
    <lineage>
        <taxon>Bacteria</taxon>
        <taxon>Pseudomonadati</taxon>
        <taxon>Gemmatimonadota</taxon>
        <taxon>Gemmatimonadia</taxon>
        <taxon>Candidatus Palauibacterales</taxon>
        <taxon>Candidatus Palauibacteraceae</taxon>
        <taxon>Candidatus Kutchimonas</taxon>
    </lineage>
</organism>
<dbReference type="GO" id="GO:0008483">
    <property type="term" value="F:transaminase activity"/>
    <property type="evidence" value="ECO:0007669"/>
    <property type="project" value="UniProtKB-KW"/>
</dbReference>
<evidence type="ECO:0000313" key="5">
    <source>
        <dbReference type="EMBL" id="NIR76290.1"/>
    </source>
</evidence>
<feature type="modified residue" description="N6-(pyridoxal phosphate)lysine" evidence="3">
    <location>
        <position position="219"/>
    </location>
</feature>
<keyword evidence="2 3" id="KW-0663">Pyridoxal phosphate</keyword>
<dbReference type="Gene3D" id="3.40.640.10">
    <property type="entry name" value="Type I PLP-dependent aspartate aminotransferase-like (Major domain)"/>
    <property type="match status" value="1"/>
</dbReference>
<comment type="cofactor">
    <cofactor evidence="1 4">
        <name>pyridoxal 5'-phosphate</name>
        <dbReference type="ChEBI" id="CHEBI:597326"/>
    </cofactor>
</comment>
<dbReference type="InterPro" id="IPR000277">
    <property type="entry name" value="Cys/Met-Metab_PyrdxlP-dep_enz"/>
</dbReference>
<dbReference type="PANTHER" id="PTHR11808">
    <property type="entry name" value="TRANS-SULFURATION ENZYME FAMILY MEMBER"/>
    <property type="match status" value="1"/>
</dbReference>
<evidence type="ECO:0000256" key="4">
    <source>
        <dbReference type="RuleBase" id="RU362118"/>
    </source>
</evidence>
<dbReference type="CDD" id="cd00614">
    <property type="entry name" value="CGS_like"/>
    <property type="match status" value="1"/>
</dbReference>
<sequence length="401" mass="43305">MTIRKPKSREWGMSTRVIRSVTGGGAAMGPGGGTSLTAPIWQSSTFEFHRPEEVADAATATQPETFYTRYGNPNFSAVQTALAELEGGEAALVTGSGMAAIMLVFLGMLKNGDHLVSQNCHYVGTMKALESWLPRYGIEVTMVDQTDLDAFADAMRPNTRLVMLETPTNPTLTITDLAGVMGIARDHDAFVCMDNTFATPINQRPLEHGIDLVVHSATKYLGGHSDLTAGFVVGRKELIDELWLAHIIHGGISHPFEAWLLGRGLQTLPFRVARHNSSAMAVAEFLEGHAAIERVYYPGLASHPQHELAAKQMDGFGGMVVFELAGGFDAARDFTARLELARRAVSLGGTETLAVHAASMIHARLTPAQRAEAGISENLIRVSVGLEDPEDIVADFERALR</sequence>
<dbReference type="PANTHER" id="PTHR11808:SF80">
    <property type="entry name" value="CYSTATHIONINE GAMMA-LYASE"/>
    <property type="match status" value="1"/>
</dbReference>
<dbReference type="GO" id="GO:0009086">
    <property type="term" value="P:methionine biosynthetic process"/>
    <property type="evidence" value="ECO:0007669"/>
    <property type="project" value="UniProtKB-ARBA"/>
</dbReference>